<dbReference type="InterPro" id="IPR019819">
    <property type="entry name" value="Carboxylesterase_B_CS"/>
</dbReference>
<accession>A0A914WF75</accession>
<evidence type="ECO:0000259" key="5">
    <source>
        <dbReference type="Pfam" id="PF00135"/>
    </source>
</evidence>
<dbReference type="PANTHER" id="PTHR11559">
    <property type="entry name" value="CARBOXYLESTERASE"/>
    <property type="match status" value="1"/>
</dbReference>
<keyword evidence="3 4" id="KW-0378">Hydrolase</keyword>
<comment type="similarity">
    <text evidence="1 4">Belongs to the type-B carboxylesterase/lipase family.</text>
</comment>
<dbReference type="InterPro" id="IPR029058">
    <property type="entry name" value="AB_hydrolase_fold"/>
</dbReference>
<dbReference type="AlphaFoldDB" id="A0A914WF75"/>
<dbReference type="Pfam" id="PF00135">
    <property type="entry name" value="COesterase"/>
    <property type="match status" value="1"/>
</dbReference>
<sequence length="552" mass="61333">MFTSWVALFVLASFLPQLGDCAATPYTVNIGSQATIVGYEYDSPASRQFLGIPYAQSISERNRFTPPLRRDPSGQMIAQHWGSSCWQPGDANTANNAEDCLFLNIWTPKIQNITQQKYPVFFFIHGGGYQTGSGNMGMQNIISRDIVTVSINYRLNVFGFFTTRDSSIPGNMGLKDQIEALNWVKRYISYFGGDPNMITIAGHSAGSMSVSLLTLSPVSQNLFQRAIFHSGSGFSTGYFSNSINDNNYSKNVAVTLGCITADNWDKHDALQMQLMLRCLQTKTAQQIHDVGGFFIPLVDGPGGVIPDQLEVLAQRRPPIPIMIGNTHDEEFTWQLNTGDGGVLSNESVAYLSRFTRQYATNAIAHTSLIRYFNNSQSVEQAIKAAYIDSTNINDTDNIGWAKVQIQLYTELQFIGPTYRDAMLARQTHSPVYLYSFDYLAPWAWPTLDPRLRDSAIPHGWELQYIYGNPNGGHGTSDDLATQNYMETFWTNFIKYGNPTPTGSAITWPQLAGNMEFMSIGPHPTASTGFHPKSKFFACNVPAIEGVSHSWCT</sequence>
<keyword evidence="2" id="KW-0719">Serine esterase</keyword>
<evidence type="ECO:0000256" key="1">
    <source>
        <dbReference type="ARBA" id="ARBA00005964"/>
    </source>
</evidence>
<proteinExistence type="inferred from homology"/>
<protein>
    <recommendedName>
        <fullName evidence="4">Carboxylic ester hydrolase</fullName>
        <ecNumber evidence="4">3.1.1.-</ecNumber>
    </recommendedName>
</protein>
<dbReference type="PROSITE" id="PS00941">
    <property type="entry name" value="CARBOXYLESTERASE_B_2"/>
    <property type="match status" value="1"/>
</dbReference>
<keyword evidence="4" id="KW-0732">Signal</keyword>
<evidence type="ECO:0000256" key="2">
    <source>
        <dbReference type="ARBA" id="ARBA00022487"/>
    </source>
</evidence>
<dbReference type="InterPro" id="IPR002018">
    <property type="entry name" value="CarbesteraseB"/>
</dbReference>
<dbReference type="Gene3D" id="3.40.50.1820">
    <property type="entry name" value="alpha/beta hydrolase"/>
    <property type="match status" value="1"/>
</dbReference>
<dbReference type="GO" id="GO:0052689">
    <property type="term" value="F:carboxylic ester hydrolase activity"/>
    <property type="evidence" value="ECO:0007669"/>
    <property type="project" value="UniProtKB-KW"/>
</dbReference>
<dbReference type="InterPro" id="IPR019826">
    <property type="entry name" value="Carboxylesterase_B_AS"/>
</dbReference>
<dbReference type="InterPro" id="IPR050309">
    <property type="entry name" value="Type-B_Carboxylest/Lipase"/>
</dbReference>
<reference evidence="7" key="1">
    <citation type="submission" date="2022-11" db="UniProtKB">
        <authorList>
            <consortium name="WormBaseParasite"/>
        </authorList>
    </citation>
    <scope>IDENTIFICATION</scope>
</reference>
<feature type="signal peptide" evidence="4">
    <location>
        <begin position="1"/>
        <end position="21"/>
    </location>
</feature>
<dbReference type="Proteomes" id="UP000887566">
    <property type="component" value="Unplaced"/>
</dbReference>
<evidence type="ECO:0000256" key="4">
    <source>
        <dbReference type="RuleBase" id="RU361235"/>
    </source>
</evidence>
<evidence type="ECO:0000313" key="6">
    <source>
        <dbReference type="Proteomes" id="UP000887566"/>
    </source>
</evidence>
<evidence type="ECO:0000256" key="3">
    <source>
        <dbReference type="ARBA" id="ARBA00022801"/>
    </source>
</evidence>
<name>A0A914WF75_9BILA</name>
<feature type="chain" id="PRO_5038170460" description="Carboxylic ester hydrolase" evidence="4">
    <location>
        <begin position="22"/>
        <end position="552"/>
    </location>
</feature>
<evidence type="ECO:0000313" key="7">
    <source>
        <dbReference type="WBParaSite" id="PSAMB.scaffold3999size16074.g23151.t1"/>
    </source>
</evidence>
<dbReference type="SUPFAM" id="SSF53474">
    <property type="entry name" value="alpha/beta-Hydrolases"/>
    <property type="match status" value="1"/>
</dbReference>
<organism evidence="6 7">
    <name type="scientific">Plectus sambesii</name>
    <dbReference type="NCBI Taxonomy" id="2011161"/>
    <lineage>
        <taxon>Eukaryota</taxon>
        <taxon>Metazoa</taxon>
        <taxon>Ecdysozoa</taxon>
        <taxon>Nematoda</taxon>
        <taxon>Chromadorea</taxon>
        <taxon>Plectida</taxon>
        <taxon>Plectina</taxon>
        <taxon>Plectoidea</taxon>
        <taxon>Plectidae</taxon>
        <taxon>Plectus</taxon>
    </lineage>
</organism>
<dbReference type="WBParaSite" id="PSAMB.scaffold3999size16074.g23151.t1">
    <property type="protein sequence ID" value="PSAMB.scaffold3999size16074.g23151.t1"/>
    <property type="gene ID" value="PSAMB.scaffold3999size16074.g23151"/>
</dbReference>
<dbReference type="EC" id="3.1.1.-" evidence="4"/>
<feature type="domain" description="Carboxylesterase type B" evidence="5">
    <location>
        <begin position="35"/>
        <end position="525"/>
    </location>
</feature>
<dbReference type="PROSITE" id="PS00122">
    <property type="entry name" value="CARBOXYLESTERASE_B_1"/>
    <property type="match status" value="1"/>
</dbReference>
<keyword evidence="6" id="KW-1185">Reference proteome</keyword>